<dbReference type="InterPro" id="IPR002052">
    <property type="entry name" value="DNA_methylase_N6_adenine_CS"/>
</dbReference>
<keyword evidence="3" id="KW-0489">Methyltransferase</keyword>
<dbReference type="PROSITE" id="PS00092">
    <property type="entry name" value="N6_MTASE"/>
    <property type="match status" value="1"/>
</dbReference>
<dbReference type="InterPro" id="IPR029063">
    <property type="entry name" value="SAM-dependent_MTases_sf"/>
</dbReference>
<dbReference type="GO" id="GO:0003677">
    <property type="term" value="F:DNA binding"/>
    <property type="evidence" value="ECO:0007669"/>
    <property type="project" value="InterPro"/>
</dbReference>
<evidence type="ECO:0000256" key="6">
    <source>
        <dbReference type="ARBA" id="ARBA00047942"/>
    </source>
</evidence>
<keyword evidence="4" id="KW-0808">Transferase</keyword>
<organism evidence="8 9">
    <name type="scientific">Campylobacter subantarcticus LMG 24374</name>
    <dbReference type="NCBI Taxonomy" id="1388751"/>
    <lineage>
        <taxon>Bacteria</taxon>
        <taxon>Pseudomonadati</taxon>
        <taxon>Campylobacterota</taxon>
        <taxon>Epsilonproteobacteria</taxon>
        <taxon>Campylobacterales</taxon>
        <taxon>Campylobacteraceae</taxon>
        <taxon>Campylobacter</taxon>
    </lineage>
</organism>
<dbReference type="InterPro" id="IPR002295">
    <property type="entry name" value="N4/N6-MTase_EcoPI_Mod-like"/>
</dbReference>
<evidence type="ECO:0000256" key="3">
    <source>
        <dbReference type="ARBA" id="ARBA00022603"/>
    </source>
</evidence>
<feature type="domain" description="DNA methylase N-4/N-6" evidence="7">
    <location>
        <begin position="186"/>
        <end position="513"/>
    </location>
</feature>
<comment type="similarity">
    <text evidence="1">Belongs to the N(4)/N(6)-methyltransferase family.</text>
</comment>
<dbReference type="Proteomes" id="UP000031135">
    <property type="component" value="Chromosome"/>
</dbReference>
<dbReference type="EMBL" id="CP007772">
    <property type="protein sequence ID" value="AJC91281.1"/>
    <property type="molecule type" value="Genomic_DNA"/>
</dbReference>
<dbReference type="GO" id="GO:0009007">
    <property type="term" value="F:site-specific DNA-methyltransferase (adenine-specific) activity"/>
    <property type="evidence" value="ECO:0007669"/>
    <property type="project" value="UniProtKB-EC"/>
</dbReference>
<keyword evidence="5" id="KW-0949">S-adenosyl-L-methionine</keyword>
<protein>
    <recommendedName>
        <fullName evidence="2">site-specific DNA-methyltransferase (adenine-specific)</fullName>
        <ecNumber evidence="2">2.1.1.72</ecNumber>
    </recommendedName>
</protein>
<evidence type="ECO:0000256" key="4">
    <source>
        <dbReference type="ARBA" id="ARBA00022679"/>
    </source>
</evidence>
<evidence type="ECO:0000313" key="9">
    <source>
        <dbReference type="Proteomes" id="UP000031135"/>
    </source>
</evidence>
<evidence type="ECO:0000256" key="5">
    <source>
        <dbReference type="ARBA" id="ARBA00022691"/>
    </source>
</evidence>
<name>A0A0A8HB25_9BACT</name>
<evidence type="ECO:0000256" key="2">
    <source>
        <dbReference type="ARBA" id="ARBA00011900"/>
    </source>
</evidence>
<evidence type="ECO:0000256" key="1">
    <source>
        <dbReference type="ARBA" id="ARBA00006594"/>
    </source>
</evidence>
<dbReference type="OrthoDB" id="9800801at2"/>
<evidence type="ECO:0000313" key="8">
    <source>
        <dbReference type="EMBL" id="AJC91281.1"/>
    </source>
</evidence>
<gene>
    <name evidence="8" type="ORF">CSUB8521_1458</name>
</gene>
<dbReference type="HOGENOM" id="CLU_029607_1_0_7"/>
<evidence type="ECO:0000259" key="7">
    <source>
        <dbReference type="Pfam" id="PF01555"/>
    </source>
</evidence>
<dbReference type="EC" id="2.1.1.72" evidence="2"/>
<dbReference type="PIRSF" id="PIRSF015855">
    <property type="entry name" value="TypeIII_Mtase_mKpnI"/>
    <property type="match status" value="1"/>
</dbReference>
<comment type="catalytic activity">
    <reaction evidence="6">
        <text>a 2'-deoxyadenosine in DNA + S-adenosyl-L-methionine = an N(6)-methyl-2'-deoxyadenosine in DNA + S-adenosyl-L-homocysteine + H(+)</text>
        <dbReference type="Rhea" id="RHEA:15197"/>
        <dbReference type="Rhea" id="RHEA-COMP:12418"/>
        <dbReference type="Rhea" id="RHEA-COMP:12419"/>
        <dbReference type="ChEBI" id="CHEBI:15378"/>
        <dbReference type="ChEBI" id="CHEBI:57856"/>
        <dbReference type="ChEBI" id="CHEBI:59789"/>
        <dbReference type="ChEBI" id="CHEBI:90615"/>
        <dbReference type="ChEBI" id="CHEBI:90616"/>
        <dbReference type="EC" id="2.1.1.72"/>
    </reaction>
</comment>
<dbReference type="Pfam" id="PF01555">
    <property type="entry name" value="N6_N4_Mtase"/>
    <property type="match status" value="1"/>
</dbReference>
<accession>A0A0A8HB25</accession>
<dbReference type="AlphaFoldDB" id="A0A0A8HB25"/>
<dbReference type="KEGG" id="csm:CSUB8521_1458"/>
<dbReference type="SUPFAM" id="SSF53335">
    <property type="entry name" value="S-adenosyl-L-methionine-dependent methyltransferases"/>
    <property type="match status" value="1"/>
</dbReference>
<dbReference type="GO" id="GO:0032259">
    <property type="term" value="P:methylation"/>
    <property type="evidence" value="ECO:0007669"/>
    <property type="project" value="UniProtKB-KW"/>
</dbReference>
<dbReference type="InterPro" id="IPR002941">
    <property type="entry name" value="DNA_methylase_N4/N6"/>
</dbReference>
<dbReference type="REBASE" id="101394">
    <property type="entry name" value="M.Csu24374ORF1458P"/>
</dbReference>
<dbReference type="PRINTS" id="PR00506">
    <property type="entry name" value="D21N6MTFRASE"/>
</dbReference>
<proteinExistence type="inferred from homology"/>
<dbReference type="Gene3D" id="3.40.50.150">
    <property type="entry name" value="Vaccinia Virus protein VP39"/>
    <property type="match status" value="1"/>
</dbReference>
<sequence>MLKDKLLQDLEEHFETLGQVRNLAQIYDEKLFVYLLEESKYKEEFKSRFFLFSKKTLVFKLDDFLNFLDLRSLGGSFTSYANKIGLANKTKSLLKTNNEVVLNFAFKDGVIKGGQSKDEQKTQEIFFNEILACDELDVLFIPKALCNFELIGGGDLKNSLLDNNLLLKGNNLLALYSLKKLYANKIKLIYIDPPYNTGNDSFKYNDKFNHSTWLTFMKNRLEIAKEFLKDDGVIFVQCDDNEQAYLKVLMDEIFGKDNYLRTINIKKKQSAGVGQDAFILDVTEYIIVYCKNKNSFTYNKFYINVDFDEKQMKNYKNYIIIKDKILLKEKNDQTCGMLKIYKLDYEICKATNLTHEKFIENFNSHFTTYNPQSTFAKRMIASLDKNFYEVEYKPIRGKNQNQNTSVYFYNKRIVQMLHSIAYIRKNKIIKKQILDNFWSDISWDIIGDQGDVEFKNGKKPEALLQRIIEISTNENDIVMDFFAGSGTTLAVAHKMKRKWIGIEQMDYIETITKERLKKVVKGEQGGISKAVNWQGGGNFVYVELMSLNAIYKEKIQNLNDEKELDNIYQELKTKAFLDYRVDINEILKDKEFENLDLKDKKEILKLTLDSNMDYVLYGDIKDEDYAISEEIIKLNKIFYGDENV</sequence>
<reference evidence="8 9" key="1">
    <citation type="journal article" date="2014" name="Genome Biol. Evol.">
        <title>Comparative Genomics of the Campylobacter lari Group.</title>
        <authorList>
            <person name="Miller W.G."/>
            <person name="Yee E."/>
            <person name="Chapman M.H."/>
            <person name="Smith T.P."/>
            <person name="Bono J.L."/>
            <person name="Huynh S."/>
            <person name="Parker C.T."/>
            <person name="Vandamme P."/>
            <person name="Luong K."/>
            <person name="Korlach J."/>
        </authorList>
    </citation>
    <scope>NUCLEOTIDE SEQUENCE [LARGE SCALE GENOMIC DNA]</scope>
    <source>
        <strain evidence="8 9">LMG 24374</strain>
    </source>
</reference>
<dbReference type="RefSeq" id="WP_039664453.1">
    <property type="nucleotide sequence ID" value="NZ_CP007772.1"/>
</dbReference>
<dbReference type="GO" id="GO:0008170">
    <property type="term" value="F:N-methyltransferase activity"/>
    <property type="evidence" value="ECO:0007669"/>
    <property type="project" value="InterPro"/>
</dbReference>